<dbReference type="InterPro" id="IPR057403">
    <property type="entry name" value="Beta-prop_Aladin"/>
</dbReference>
<dbReference type="Proteomes" id="UP001233999">
    <property type="component" value="Unassembled WGS sequence"/>
</dbReference>
<dbReference type="SMART" id="SM00320">
    <property type="entry name" value="WD40"/>
    <property type="match status" value="4"/>
</dbReference>
<dbReference type="AlphaFoldDB" id="A0AAD7ZX08"/>
<evidence type="ECO:0000313" key="5">
    <source>
        <dbReference type="EMBL" id="KAJ9587941.1"/>
    </source>
</evidence>
<evidence type="ECO:0000313" key="6">
    <source>
        <dbReference type="Proteomes" id="UP001233999"/>
    </source>
</evidence>
<dbReference type="PANTHER" id="PTHR14494">
    <property type="entry name" value="ALADIN/ADRACALIN/AAAS"/>
    <property type="match status" value="1"/>
</dbReference>
<dbReference type="PROSITE" id="PS50082">
    <property type="entry name" value="WD_REPEATS_2"/>
    <property type="match status" value="1"/>
</dbReference>
<dbReference type="GO" id="GO:0005643">
    <property type="term" value="C:nuclear pore"/>
    <property type="evidence" value="ECO:0007669"/>
    <property type="project" value="TreeGrafter"/>
</dbReference>
<feature type="domain" description="Aladin seven-bladed propeller" evidence="4">
    <location>
        <begin position="137"/>
        <end position="475"/>
    </location>
</feature>
<proteinExistence type="predicted"/>
<accession>A0AAD7ZX08</accession>
<dbReference type="Pfam" id="PF25460">
    <property type="entry name" value="Beta-prop_Aladin"/>
    <property type="match status" value="1"/>
</dbReference>
<keyword evidence="6" id="KW-1185">Reference proteome</keyword>
<sequence>MCSLHGFPSFPPIGHVSLCEVDGRIHSTPAEQADIKIFTNAVSSHPCVVITRDLLHSSICREDTRRVFLPVSETLLMKFVNVWYEQGLMEALHLAANPDDDNNVPHLLQAIAKSLLKVASAISHVRNTFHPHLRESGDKLIAAVSQTRVWSMSPVRCISWHPHCVKLAVAAWDDSVRVYTFGTSLIPILKYKNQRAVSCLAWRPYSASELAVGCEAGVFVWQVDPNSVVTRPSVSCAVFLQRPHHSPVTSIAWSPQGDVLLTASAADTAMYVWDVALEKFVPLRRVGGGGVSLVTWSPDGSKVFAATTGIIFRVWDTDHWLPERWTVMSGHVQAACWSPCGSMLLFATSEEPLIYSLTFNRLGSMFCTDDISRNALPVVDLSDIEVNEGERIGGLVSSLAWDRKGRHLAVLFKKTDLIAVFLTEIHAVLQISPCCLIRGMVGEIPNCISFQKNFNEGSMLSIAWSSGRIQHFPLICSDLKSDWQFT</sequence>
<dbReference type="PROSITE" id="PS50294">
    <property type="entry name" value="WD_REPEATS_REGION"/>
    <property type="match status" value="1"/>
</dbReference>
<dbReference type="InterPro" id="IPR036322">
    <property type="entry name" value="WD40_repeat_dom_sf"/>
</dbReference>
<organism evidence="5 6">
    <name type="scientific">Diploptera punctata</name>
    <name type="common">Pacific beetle cockroach</name>
    <dbReference type="NCBI Taxonomy" id="6984"/>
    <lineage>
        <taxon>Eukaryota</taxon>
        <taxon>Metazoa</taxon>
        <taxon>Ecdysozoa</taxon>
        <taxon>Arthropoda</taxon>
        <taxon>Hexapoda</taxon>
        <taxon>Insecta</taxon>
        <taxon>Pterygota</taxon>
        <taxon>Neoptera</taxon>
        <taxon>Polyneoptera</taxon>
        <taxon>Dictyoptera</taxon>
        <taxon>Blattodea</taxon>
        <taxon>Blaberoidea</taxon>
        <taxon>Blaberidae</taxon>
        <taxon>Diplopterinae</taxon>
        <taxon>Diploptera</taxon>
    </lineage>
</organism>
<dbReference type="PANTHER" id="PTHR14494:SF0">
    <property type="entry name" value="ALADIN"/>
    <property type="match status" value="1"/>
</dbReference>
<protein>
    <recommendedName>
        <fullName evidence="4">Aladin seven-bladed propeller domain-containing protein</fullName>
    </recommendedName>
</protein>
<reference evidence="5" key="2">
    <citation type="submission" date="2023-05" db="EMBL/GenBank/DDBJ databases">
        <authorList>
            <person name="Fouks B."/>
        </authorList>
    </citation>
    <scope>NUCLEOTIDE SEQUENCE</scope>
    <source>
        <strain evidence="5">Stay&amp;Tobe</strain>
        <tissue evidence="5">Testes</tissue>
    </source>
</reference>
<feature type="repeat" description="WD" evidence="3">
    <location>
        <begin position="241"/>
        <end position="275"/>
    </location>
</feature>
<comment type="caution">
    <text evidence="5">The sequence shown here is derived from an EMBL/GenBank/DDBJ whole genome shotgun (WGS) entry which is preliminary data.</text>
</comment>
<evidence type="ECO:0000256" key="1">
    <source>
        <dbReference type="ARBA" id="ARBA00022574"/>
    </source>
</evidence>
<dbReference type="InterPro" id="IPR045139">
    <property type="entry name" value="Aladin"/>
</dbReference>
<evidence type="ECO:0000256" key="2">
    <source>
        <dbReference type="ARBA" id="ARBA00022737"/>
    </source>
</evidence>
<evidence type="ECO:0000259" key="4">
    <source>
        <dbReference type="Pfam" id="PF25460"/>
    </source>
</evidence>
<dbReference type="InterPro" id="IPR019775">
    <property type="entry name" value="WD40_repeat_CS"/>
</dbReference>
<evidence type="ECO:0000256" key="3">
    <source>
        <dbReference type="PROSITE-ProRule" id="PRU00221"/>
    </source>
</evidence>
<gene>
    <name evidence="5" type="ORF">L9F63_018616</name>
</gene>
<keyword evidence="2" id="KW-0677">Repeat</keyword>
<dbReference type="InterPro" id="IPR001680">
    <property type="entry name" value="WD40_rpt"/>
</dbReference>
<dbReference type="SUPFAM" id="SSF50978">
    <property type="entry name" value="WD40 repeat-like"/>
    <property type="match status" value="1"/>
</dbReference>
<dbReference type="InterPro" id="IPR015943">
    <property type="entry name" value="WD40/YVTN_repeat-like_dom_sf"/>
</dbReference>
<dbReference type="GO" id="GO:0006913">
    <property type="term" value="P:nucleocytoplasmic transport"/>
    <property type="evidence" value="ECO:0007669"/>
    <property type="project" value="TreeGrafter"/>
</dbReference>
<dbReference type="EMBL" id="JASPKZ010006046">
    <property type="protein sequence ID" value="KAJ9587941.1"/>
    <property type="molecule type" value="Genomic_DNA"/>
</dbReference>
<dbReference type="PROSITE" id="PS00678">
    <property type="entry name" value="WD_REPEATS_1"/>
    <property type="match status" value="1"/>
</dbReference>
<dbReference type="Gene3D" id="2.130.10.10">
    <property type="entry name" value="YVTN repeat-like/Quinoprotein amine dehydrogenase"/>
    <property type="match status" value="2"/>
</dbReference>
<reference evidence="5" key="1">
    <citation type="journal article" date="2023" name="IScience">
        <title>Live-bearing cockroach genome reveals convergent evolutionary mechanisms linked to viviparity in insects and beyond.</title>
        <authorList>
            <person name="Fouks B."/>
            <person name="Harrison M.C."/>
            <person name="Mikhailova A.A."/>
            <person name="Marchal E."/>
            <person name="English S."/>
            <person name="Carruthers M."/>
            <person name="Jennings E.C."/>
            <person name="Chiamaka E.L."/>
            <person name="Frigard R.A."/>
            <person name="Pippel M."/>
            <person name="Attardo G.M."/>
            <person name="Benoit J.B."/>
            <person name="Bornberg-Bauer E."/>
            <person name="Tobe S.S."/>
        </authorList>
    </citation>
    <scope>NUCLEOTIDE SEQUENCE</scope>
    <source>
        <strain evidence="5">Stay&amp;Tobe</strain>
    </source>
</reference>
<keyword evidence="1 3" id="KW-0853">WD repeat</keyword>
<name>A0AAD7ZX08_DIPPU</name>